<organism evidence="2 3">
    <name type="scientific">Cymbomonas tetramitiformis</name>
    <dbReference type="NCBI Taxonomy" id="36881"/>
    <lineage>
        <taxon>Eukaryota</taxon>
        <taxon>Viridiplantae</taxon>
        <taxon>Chlorophyta</taxon>
        <taxon>Pyramimonadophyceae</taxon>
        <taxon>Pyramimonadales</taxon>
        <taxon>Pyramimonadaceae</taxon>
        <taxon>Cymbomonas</taxon>
    </lineage>
</organism>
<keyword evidence="3" id="KW-1185">Reference proteome</keyword>
<feature type="compositionally biased region" description="Polar residues" evidence="1">
    <location>
        <begin position="160"/>
        <end position="173"/>
    </location>
</feature>
<dbReference type="AlphaFoldDB" id="A0AAE0F716"/>
<comment type="caution">
    <text evidence="2">The sequence shown here is derived from an EMBL/GenBank/DDBJ whole genome shotgun (WGS) entry which is preliminary data.</text>
</comment>
<evidence type="ECO:0000313" key="3">
    <source>
        <dbReference type="Proteomes" id="UP001190700"/>
    </source>
</evidence>
<feature type="region of interest" description="Disordered" evidence="1">
    <location>
        <begin position="140"/>
        <end position="187"/>
    </location>
</feature>
<feature type="compositionally biased region" description="Basic and acidic residues" evidence="1">
    <location>
        <begin position="1"/>
        <end position="12"/>
    </location>
</feature>
<sequence>MAGKANSEDMYRAKRRTTAAARAGNDTAAARAGNDTAAARAGNDTAAARARNDTAAAELVARQIVRGEKTVELRGQKPSQARRVVVLIVSTMIAVCVAETQEHSRFRSRKDLRSTQRDVVAMIDRAKRLNDDIEHLLRAHRTTVPSDTANPTERVETDTSDPTHPNNRTSEASQGLEAADESNLAAGDVVVDRTVSIETDDFE</sequence>
<name>A0AAE0F716_9CHLO</name>
<feature type="compositionally biased region" description="Low complexity" evidence="1">
    <location>
        <begin position="18"/>
        <end position="49"/>
    </location>
</feature>
<feature type="region of interest" description="Disordered" evidence="1">
    <location>
        <begin position="1"/>
        <end position="49"/>
    </location>
</feature>
<proteinExistence type="predicted"/>
<evidence type="ECO:0000313" key="2">
    <source>
        <dbReference type="EMBL" id="KAK3253702.1"/>
    </source>
</evidence>
<accession>A0AAE0F716</accession>
<gene>
    <name evidence="2" type="ORF">CYMTET_37037</name>
</gene>
<protein>
    <submittedName>
        <fullName evidence="2">Uncharacterized protein</fullName>
    </submittedName>
</protein>
<reference evidence="2 3" key="1">
    <citation type="journal article" date="2015" name="Genome Biol. Evol.">
        <title>Comparative Genomics of a Bacterivorous Green Alga Reveals Evolutionary Causalities and Consequences of Phago-Mixotrophic Mode of Nutrition.</title>
        <authorList>
            <person name="Burns J.A."/>
            <person name="Paasch A."/>
            <person name="Narechania A."/>
            <person name="Kim E."/>
        </authorList>
    </citation>
    <scope>NUCLEOTIDE SEQUENCE [LARGE SCALE GENOMIC DNA]</scope>
    <source>
        <strain evidence="2 3">PLY_AMNH</strain>
    </source>
</reference>
<evidence type="ECO:0000256" key="1">
    <source>
        <dbReference type="SAM" id="MobiDB-lite"/>
    </source>
</evidence>
<dbReference type="Proteomes" id="UP001190700">
    <property type="component" value="Unassembled WGS sequence"/>
</dbReference>
<dbReference type="EMBL" id="LGRX02024671">
    <property type="protein sequence ID" value="KAK3253702.1"/>
    <property type="molecule type" value="Genomic_DNA"/>
</dbReference>